<evidence type="ECO:0000256" key="1">
    <source>
        <dbReference type="ARBA" id="ARBA00005952"/>
    </source>
</evidence>
<keyword evidence="2 6" id="KW-0889">Transcription antitermination</keyword>
<accession>A0A517Z3X9</accession>
<keyword evidence="9" id="KW-1185">Reference proteome</keyword>
<dbReference type="InterPro" id="IPR035926">
    <property type="entry name" value="NusB-like_sf"/>
</dbReference>
<dbReference type="OrthoDB" id="9811381at2"/>
<organism evidence="8 9">
    <name type="scientific">Maioricimonas rarisocia</name>
    <dbReference type="NCBI Taxonomy" id="2528026"/>
    <lineage>
        <taxon>Bacteria</taxon>
        <taxon>Pseudomonadati</taxon>
        <taxon>Planctomycetota</taxon>
        <taxon>Planctomycetia</taxon>
        <taxon>Planctomycetales</taxon>
        <taxon>Planctomycetaceae</taxon>
        <taxon>Maioricimonas</taxon>
    </lineage>
</organism>
<sequence>MARRSKAREVALQMLFQVDLNPDVDGRTVAQMMRERLGDSDVREFAWVLFAGVMEWRAQLDQKIQEVATNWKLSRMAATDRNCLRIGAFELLHTATPHRVVIDEALELAKKFGSDQSAQFVNGILDKLVPPERRESESSEPAEE</sequence>
<dbReference type="PANTHER" id="PTHR11078:SF3">
    <property type="entry name" value="ANTITERMINATION NUSB DOMAIN-CONTAINING PROTEIN"/>
    <property type="match status" value="1"/>
</dbReference>
<evidence type="ECO:0000256" key="2">
    <source>
        <dbReference type="ARBA" id="ARBA00022814"/>
    </source>
</evidence>
<comment type="similarity">
    <text evidence="1 6">Belongs to the NusB family.</text>
</comment>
<proteinExistence type="inferred from homology"/>
<dbReference type="AlphaFoldDB" id="A0A517Z3X9"/>
<evidence type="ECO:0000256" key="3">
    <source>
        <dbReference type="ARBA" id="ARBA00022884"/>
    </source>
</evidence>
<feature type="domain" description="NusB/RsmB/TIM44" evidence="7">
    <location>
        <begin position="6"/>
        <end position="128"/>
    </location>
</feature>
<evidence type="ECO:0000313" key="9">
    <source>
        <dbReference type="Proteomes" id="UP000320496"/>
    </source>
</evidence>
<dbReference type="KEGG" id="mri:Mal4_14350"/>
<keyword evidence="4 6" id="KW-0805">Transcription regulation</keyword>
<evidence type="ECO:0000259" key="7">
    <source>
        <dbReference type="Pfam" id="PF01029"/>
    </source>
</evidence>
<dbReference type="Gene3D" id="1.10.940.10">
    <property type="entry name" value="NusB-like"/>
    <property type="match status" value="1"/>
</dbReference>
<dbReference type="GO" id="GO:0006353">
    <property type="term" value="P:DNA-templated transcription termination"/>
    <property type="evidence" value="ECO:0007669"/>
    <property type="project" value="UniProtKB-UniRule"/>
</dbReference>
<name>A0A517Z3X9_9PLAN</name>
<dbReference type="NCBIfam" id="TIGR01951">
    <property type="entry name" value="nusB"/>
    <property type="match status" value="1"/>
</dbReference>
<evidence type="ECO:0000313" key="8">
    <source>
        <dbReference type="EMBL" id="QDU37127.1"/>
    </source>
</evidence>
<dbReference type="EMBL" id="CP036275">
    <property type="protein sequence ID" value="QDU37127.1"/>
    <property type="molecule type" value="Genomic_DNA"/>
</dbReference>
<dbReference type="GO" id="GO:0003723">
    <property type="term" value="F:RNA binding"/>
    <property type="evidence" value="ECO:0007669"/>
    <property type="project" value="UniProtKB-UniRule"/>
</dbReference>
<evidence type="ECO:0000256" key="5">
    <source>
        <dbReference type="ARBA" id="ARBA00023163"/>
    </source>
</evidence>
<gene>
    <name evidence="6" type="primary">nusB</name>
    <name evidence="8" type="ORF">Mal4_14350</name>
</gene>
<dbReference type="Pfam" id="PF01029">
    <property type="entry name" value="NusB"/>
    <property type="match status" value="1"/>
</dbReference>
<dbReference type="Proteomes" id="UP000320496">
    <property type="component" value="Chromosome"/>
</dbReference>
<dbReference type="GO" id="GO:0031564">
    <property type="term" value="P:transcription antitermination"/>
    <property type="evidence" value="ECO:0007669"/>
    <property type="project" value="UniProtKB-KW"/>
</dbReference>
<dbReference type="RefSeq" id="WP_145367863.1">
    <property type="nucleotide sequence ID" value="NZ_CP036275.1"/>
</dbReference>
<dbReference type="SUPFAM" id="SSF48013">
    <property type="entry name" value="NusB-like"/>
    <property type="match status" value="1"/>
</dbReference>
<dbReference type="HAMAP" id="MF_00073">
    <property type="entry name" value="NusB"/>
    <property type="match status" value="1"/>
</dbReference>
<reference evidence="8 9" key="1">
    <citation type="submission" date="2019-02" db="EMBL/GenBank/DDBJ databases">
        <title>Deep-cultivation of Planctomycetes and their phenomic and genomic characterization uncovers novel biology.</title>
        <authorList>
            <person name="Wiegand S."/>
            <person name="Jogler M."/>
            <person name="Boedeker C."/>
            <person name="Pinto D."/>
            <person name="Vollmers J."/>
            <person name="Rivas-Marin E."/>
            <person name="Kohn T."/>
            <person name="Peeters S.H."/>
            <person name="Heuer A."/>
            <person name="Rast P."/>
            <person name="Oberbeckmann S."/>
            <person name="Bunk B."/>
            <person name="Jeske O."/>
            <person name="Meyerdierks A."/>
            <person name="Storesund J.E."/>
            <person name="Kallscheuer N."/>
            <person name="Luecker S."/>
            <person name="Lage O.M."/>
            <person name="Pohl T."/>
            <person name="Merkel B.J."/>
            <person name="Hornburger P."/>
            <person name="Mueller R.-W."/>
            <person name="Bruemmer F."/>
            <person name="Labrenz M."/>
            <person name="Spormann A.M."/>
            <person name="Op den Camp H."/>
            <person name="Overmann J."/>
            <person name="Amann R."/>
            <person name="Jetten M.S.M."/>
            <person name="Mascher T."/>
            <person name="Medema M.H."/>
            <person name="Devos D.P."/>
            <person name="Kaster A.-K."/>
            <person name="Ovreas L."/>
            <person name="Rohde M."/>
            <person name="Galperin M.Y."/>
            <person name="Jogler C."/>
        </authorList>
    </citation>
    <scope>NUCLEOTIDE SEQUENCE [LARGE SCALE GENOMIC DNA]</scope>
    <source>
        <strain evidence="8 9">Mal4</strain>
    </source>
</reference>
<dbReference type="GO" id="GO:0005829">
    <property type="term" value="C:cytosol"/>
    <property type="evidence" value="ECO:0007669"/>
    <property type="project" value="TreeGrafter"/>
</dbReference>
<dbReference type="InterPro" id="IPR006027">
    <property type="entry name" value="NusB_RsmB_TIM44"/>
</dbReference>
<protein>
    <recommendedName>
        <fullName evidence="6">Transcription antitermination protein NusB</fullName>
    </recommendedName>
    <alternativeName>
        <fullName evidence="6">Antitermination factor NusB</fullName>
    </alternativeName>
</protein>
<keyword evidence="5 6" id="KW-0804">Transcription</keyword>
<keyword evidence="3 6" id="KW-0694">RNA-binding</keyword>
<evidence type="ECO:0000256" key="6">
    <source>
        <dbReference type="HAMAP-Rule" id="MF_00073"/>
    </source>
</evidence>
<comment type="function">
    <text evidence="6">Involved in transcription antitermination. Required for transcription of ribosomal RNA (rRNA) genes. Binds specifically to the boxA antiterminator sequence of the ribosomal RNA (rrn) operons.</text>
</comment>
<evidence type="ECO:0000256" key="4">
    <source>
        <dbReference type="ARBA" id="ARBA00023015"/>
    </source>
</evidence>
<dbReference type="PANTHER" id="PTHR11078">
    <property type="entry name" value="N UTILIZATION SUBSTANCE PROTEIN B-RELATED"/>
    <property type="match status" value="1"/>
</dbReference>
<dbReference type="InterPro" id="IPR011605">
    <property type="entry name" value="NusB_fam"/>
</dbReference>